<dbReference type="GO" id="GO:0003700">
    <property type="term" value="F:DNA-binding transcription factor activity"/>
    <property type="evidence" value="ECO:0007669"/>
    <property type="project" value="InterPro"/>
</dbReference>
<dbReference type="InterPro" id="IPR036390">
    <property type="entry name" value="WH_DNA-bd_sf"/>
</dbReference>
<dbReference type="PANTHER" id="PTHR30537">
    <property type="entry name" value="HTH-TYPE TRANSCRIPTIONAL REGULATOR"/>
    <property type="match status" value="1"/>
</dbReference>
<dbReference type="EMBL" id="CP029843">
    <property type="protein sequence ID" value="AWV07370.1"/>
    <property type="molecule type" value="Genomic_DNA"/>
</dbReference>
<evidence type="ECO:0000256" key="1">
    <source>
        <dbReference type="ARBA" id="ARBA00009437"/>
    </source>
</evidence>
<dbReference type="GO" id="GO:0006351">
    <property type="term" value="P:DNA-templated transcription"/>
    <property type="evidence" value="ECO:0007669"/>
    <property type="project" value="TreeGrafter"/>
</dbReference>
<dbReference type="AlphaFoldDB" id="A0A2U9TGY7"/>
<proteinExistence type="inferred from homology"/>
<feature type="region of interest" description="Disordered" evidence="5">
    <location>
        <begin position="312"/>
        <end position="343"/>
    </location>
</feature>
<evidence type="ECO:0000256" key="5">
    <source>
        <dbReference type="SAM" id="MobiDB-lite"/>
    </source>
</evidence>
<dbReference type="Pfam" id="PF00126">
    <property type="entry name" value="HTH_1"/>
    <property type="match status" value="1"/>
</dbReference>
<dbReference type="CDD" id="cd08473">
    <property type="entry name" value="PBP2_CrgA_like_4"/>
    <property type="match status" value="1"/>
</dbReference>
<keyword evidence="3" id="KW-0238">DNA-binding</keyword>
<dbReference type="SUPFAM" id="SSF46785">
    <property type="entry name" value="Winged helix' DNA-binding domain"/>
    <property type="match status" value="1"/>
</dbReference>
<keyword evidence="2" id="KW-0805">Transcription regulation</keyword>
<dbReference type="Gene3D" id="1.10.10.10">
    <property type="entry name" value="Winged helix-like DNA-binding domain superfamily/Winged helix DNA-binding domain"/>
    <property type="match status" value="1"/>
</dbReference>
<dbReference type="KEGG" id="lmb:C9I47_1675"/>
<dbReference type="InterPro" id="IPR005119">
    <property type="entry name" value="LysR_subst-bd"/>
</dbReference>
<evidence type="ECO:0000259" key="6">
    <source>
        <dbReference type="PROSITE" id="PS50931"/>
    </source>
</evidence>
<dbReference type="RefSeq" id="WP_111266479.1">
    <property type="nucleotide sequence ID" value="NZ_CP029843.1"/>
</dbReference>
<dbReference type="InterPro" id="IPR036388">
    <property type="entry name" value="WH-like_DNA-bd_sf"/>
</dbReference>
<keyword evidence="4" id="KW-0804">Transcription</keyword>
<protein>
    <submittedName>
        <fullName evidence="7">LysR family transcriptional regulator</fullName>
    </submittedName>
</protein>
<evidence type="ECO:0000256" key="3">
    <source>
        <dbReference type="ARBA" id="ARBA00023125"/>
    </source>
</evidence>
<comment type="similarity">
    <text evidence="1">Belongs to the LysR transcriptional regulatory family.</text>
</comment>
<name>A0A2U9TGY7_9GAMM</name>
<keyword evidence="8" id="KW-1185">Reference proteome</keyword>
<reference evidence="7 8" key="1">
    <citation type="submission" date="2018-05" db="EMBL/GenBank/DDBJ databases">
        <title>The complete genome of Lysobacter maris HZ9B, a marine bacterium antagonistic against terrestrial plant pathogens.</title>
        <authorList>
            <person name="Zhang X.-Q."/>
        </authorList>
    </citation>
    <scope>NUCLEOTIDE SEQUENCE [LARGE SCALE GENOMIC DNA]</scope>
    <source>
        <strain evidence="7 8">HZ9B</strain>
    </source>
</reference>
<dbReference type="InterPro" id="IPR058163">
    <property type="entry name" value="LysR-type_TF_proteobact-type"/>
</dbReference>
<sequence length="343" mass="38308">MYDLNDLYYFAMVVEHSGFAAAERAMGIPKSRLSRRISQLESDMGVRLLQRSTRRFAVTDVGQSVYRHAQAMLAEAQAAREAVDRLSAEPRGTIRVSVPVSVAQQQMPKLLPEFLALYPQVNVQLLISNRRVDVINEGVDVALRVRSRLDDDGSLVMRSFGQIQELLVASPNYLRKMGRPVSPDDLDQHVTLSMHEDEQRQRWELHGPDGAVRRVDLKPRVAGFDFPMLMAMAKQGVGITMLPETICSDAVRNGELEVVLPDWRLPQGIFHAVFASRRGLLPAVRVFIDFLAERASGLVEADRLNCAEIHGRPCDDDAQPSAEKRRRPGRVEPPQPGIAAQGD</sequence>
<feature type="domain" description="HTH lysR-type" evidence="6">
    <location>
        <begin position="1"/>
        <end position="59"/>
    </location>
</feature>
<evidence type="ECO:0000256" key="4">
    <source>
        <dbReference type="ARBA" id="ARBA00023163"/>
    </source>
</evidence>
<dbReference type="InterPro" id="IPR000847">
    <property type="entry name" value="LysR_HTH_N"/>
</dbReference>
<accession>A0A2U9TGY7</accession>
<dbReference type="PANTHER" id="PTHR30537:SF31">
    <property type="entry name" value="TRANSCRIPTIONAL REGULATOR, LYSR FAMILY"/>
    <property type="match status" value="1"/>
</dbReference>
<dbReference type="SUPFAM" id="SSF53850">
    <property type="entry name" value="Periplasmic binding protein-like II"/>
    <property type="match status" value="1"/>
</dbReference>
<dbReference type="Pfam" id="PF03466">
    <property type="entry name" value="LysR_substrate"/>
    <property type="match status" value="1"/>
</dbReference>
<organism evidence="7 8">
    <name type="scientific">Marilutibacter maris</name>
    <dbReference type="NCBI Taxonomy" id="1605891"/>
    <lineage>
        <taxon>Bacteria</taxon>
        <taxon>Pseudomonadati</taxon>
        <taxon>Pseudomonadota</taxon>
        <taxon>Gammaproteobacteria</taxon>
        <taxon>Lysobacterales</taxon>
        <taxon>Lysobacteraceae</taxon>
        <taxon>Marilutibacter</taxon>
    </lineage>
</organism>
<dbReference type="OrthoDB" id="9810065at2"/>
<dbReference type="Gene3D" id="3.40.190.290">
    <property type="match status" value="1"/>
</dbReference>
<dbReference type="GO" id="GO:0043565">
    <property type="term" value="F:sequence-specific DNA binding"/>
    <property type="evidence" value="ECO:0007669"/>
    <property type="project" value="TreeGrafter"/>
</dbReference>
<evidence type="ECO:0000313" key="8">
    <source>
        <dbReference type="Proteomes" id="UP000249447"/>
    </source>
</evidence>
<dbReference type="PROSITE" id="PS50931">
    <property type="entry name" value="HTH_LYSR"/>
    <property type="match status" value="1"/>
</dbReference>
<dbReference type="FunFam" id="1.10.10.10:FF:000001">
    <property type="entry name" value="LysR family transcriptional regulator"/>
    <property type="match status" value="1"/>
</dbReference>
<evidence type="ECO:0000256" key="2">
    <source>
        <dbReference type="ARBA" id="ARBA00023015"/>
    </source>
</evidence>
<evidence type="ECO:0000313" key="7">
    <source>
        <dbReference type="EMBL" id="AWV07370.1"/>
    </source>
</evidence>
<gene>
    <name evidence="7" type="ORF">C9I47_1675</name>
</gene>
<dbReference type="Proteomes" id="UP000249447">
    <property type="component" value="Chromosome"/>
</dbReference>